<feature type="region of interest" description="Disordered" evidence="1">
    <location>
        <begin position="1"/>
        <end position="20"/>
    </location>
</feature>
<dbReference type="EMBL" id="BSSA01000025">
    <property type="protein sequence ID" value="GLW73439.1"/>
    <property type="molecule type" value="Genomic_DNA"/>
</dbReference>
<reference evidence="2" key="1">
    <citation type="submission" date="2023-02" db="EMBL/GenBank/DDBJ databases">
        <title>Kitasatospora phosalacinea NBRC 14627.</title>
        <authorList>
            <person name="Ichikawa N."/>
            <person name="Sato H."/>
            <person name="Tonouchi N."/>
        </authorList>
    </citation>
    <scope>NUCLEOTIDE SEQUENCE</scope>
    <source>
        <strain evidence="2">NBRC 14627</strain>
    </source>
</reference>
<gene>
    <name evidence="2" type="ORF">Kpho02_57380</name>
</gene>
<sequence length="91" mass="9998">MTVIGPWTEDHSCRGRSGHVHSRPLCHRLPPLTGKGCPSSYSNLADGGTYTQTLIKKFVAPNGLQYGDYSVVFHNSAGVKSTLPAREYRCY</sequence>
<accession>A0A9W6QC26</accession>
<name>A0A9W6QC26_9ACTN</name>
<evidence type="ECO:0000256" key="1">
    <source>
        <dbReference type="SAM" id="MobiDB-lite"/>
    </source>
</evidence>
<evidence type="ECO:0000313" key="3">
    <source>
        <dbReference type="Proteomes" id="UP001165041"/>
    </source>
</evidence>
<dbReference type="AlphaFoldDB" id="A0A9W6QC26"/>
<comment type="caution">
    <text evidence="2">The sequence shown here is derived from an EMBL/GenBank/DDBJ whole genome shotgun (WGS) entry which is preliminary data.</text>
</comment>
<proteinExistence type="predicted"/>
<organism evidence="2 3">
    <name type="scientific">Kitasatospora phosalacinea</name>
    <dbReference type="NCBI Taxonomy" id="2065"/>
    <lineage>
        <taxon>Bacteria</taxon>
        <taxon>Bacillati</taxon>
        <taxon>Actinomycetota</taxon>
        <taxon>Actinomycetes</taxon>
        <taxon>Kitasatosporales</taxon>
        <taxon>Streptomycetaceae</taxon>
        <taxon>Kitasatospora</taxon>
    </lineage>
</organism>
<evidence type="ECO:0000313" key="2">
    <source>
        <dbReference type="EMBL" id="GLW73439.1"/>
    </source>
</evidence>
<protein>
    <submittedName>
        <fullName evidence="2">Uncharacterized protein</fullName>
    </submittedName>
</protein>
<dbReference type="Proteomes" id="UP001165041">
    <property type="component" value="Unassembled WGS sequence"/>
</dbReference>